<sequence>MAINRVSEKLEQAQHQQASLPLHVMGYAWCLPLAGDVSAERVLSGNIKMSARTSAAYPDIEVRAHWFDVPGRRFYSGNVLLEHERHQALCRWLVPQLVGRVRSGLAELPARTTLNVDVYVHPLVDPTEVAAQVEDLILAEAPHLQVGVRTSAQNASLFLVDAWHDQSKPQHARLLVSLQMQRAISHVLPDGAVEAAVAILVAHPDNLTKRAAPLHLHRPSKGGVDHHQEVLDLALRWSGVTAAQVQTIWGDNVPTEIIRPIPPVAEATPRTDWVDVKTTVGDCGMAGSWLAVALALDHARQSGNPQLVVSRSATELIAIGCGV</sequence>
<dbReference type="KEGG" id="cpau:EHF44_15685"/>
<evidence type="ECO:0000313" key="1">
    <source>
        <dbReference type="EMBL" id="AZG14752.1"/>
    </source>
</evidence>
<dbReference type="Proteomes" id="UP000270411">
    <property type="component" value="Chromosome 1"/>
</dbReference>
<name>A0A3G8H5E9_9BURK</name>
<organism evidence="1 2">
    <name type="scientific">Cupriavidus pauculus</name>
    <dbReference type="NCBI Taxonomy" id="82633"/>
    <lineage>
        <taxon>Bacteria</taxon>
        <taxon>Pseudomonadati</taxon>
        <taxon>Pseudomonadota</taxon>
        <taxon>Betaproteobacteria</taxon>
        <taxon>Burkholderiales</taxon>
        <taxon>Burkholderiaceae</taxon>
        <taxon>Cupriavidus</taxon>
    </lineage>
</organism>
<accession>A0A3G8H5E9</accession>
<proteinExistence type="predicted"/>
<gene>
    <name evidence="1" type="ORF">EHF44_15685</name>
</gene>
<dbReference type="EMBL" id="CP033969">
    <property type="protein sequence ID" value="AZG14752.1"/>
    <property type="molecule type" value="Genomic_DNA"/>
</dbReference>
<evidence type="ECO:0000313" key="2">
    <source>
        <dbReference type="Proteomes" id="UP000270411"/>
    </source>
</evidence>
<reference evidence="2" key="1">
    <citation type="submission" date="2018-11" db="EMBL/GenBank/DDBJ databases">
        <title>FDA dAtabase for Regulatory Grade micrObial Sequences (FDA-ARGOS): Supporting development and validation of Infectious Disease Dx tests.</title>
        <authorList>
            <person name="Goldberg B."/>
            <person name="Campos J."/>
            <person name="Tallon L."/>
            <person name="Sadzewicz L."/>
            <person name="Zhao X."/>
            <person name="Vavikolanu K."/>
            <person name="Mehta A."/>
            <person name="Aluvathingal J."/>
            <person name="Nadendla S."/>
            <person name="Geyer C."/>
            <person name="Nandy P."/>
            <person name="Yan Y."/>
            <person name="Sichtig H."/>
        </authorList>
    </citation>
    <scope>NUCLEOTIDE SEQUENCE [LARGE SCALE GENOMIC DNA]</scope>
    <source>
        <strain evidence="2">FDAARGOS_614</strain>
    </source>
</reference>
<dbReference type="RefSeq" id="WP_124684508.1">
    <property type="nucleotide sequence ID" value="NZ_CP033969.1"/>
</dbReference>
<dbReference type="OrthoDB" id="8964452at2"/>
<protein>
    <submittedName>
        <fullName evidence="1">Uncharacterized protein</fullName>
    </submittedName>
</protein>
<dbReference type="AlphaFoldDB" id="A0A3G8H5E9"/>